<dbReference type="EMBL" id="VSRR010015772">
    <property type="protein sequence ID" value="MPC58537.1"/>
    <property type="molecule type" value="Genomic_DNA"/>
</dbReference>
<gene>
    <name evidence="1" type="ORF">E2C01_052543</name>
</gene>
<evidence type="ECO:0000313" key="2">
    <source>
        <dbReference type="Proteomes" id="UP000324222"/>
    </source>
</evidence>
<evidence type="ECO:0000313" key="1">
    <source>
        <dbReference type="EMBL" id="MPC58537.1"/>
    </source>
</evidence>
<protein>
    <submittedName>
        <fullName evidence="1">Uncharacterized protein</fullName>
    </submittedName>
</protein>
<accession>A0A5B7GMR7</accession>
<comment type="caution">
    <text evidence="1">The sequence shown here is derived from an EMBL/GenBank/DDBJ whole genome shotgun (WGS) entry which is preliminary data.</text>
</comment>
<keyword evidence="2" id="KW-1185">Reference proteome</keyword>
<organism evidence="1 2">
    <name type="scientific">Portunus trituberculatus</name>
    <name type="common">Swimming crab</name>
    <name type="synonym">Neptunus trituberculatus</name>
    <dbReference type="NCBI Taxonomy" id="210409"/>
    <lineage>
        <taxon>Eukaryota</taxon>
        <taxon>Metazoa</taxon>
        <taxon>Ecdysozoa</taxon>
        <taxon>Arthropoda</taxon>
        <taxon>Crustacea</taxon>
        <taxon>Multicrustacea</taxon>
        <taxon>Malacostraca</taxon>
        <taxon>Eumalacostraca</taxon>
        <taxon>Eucarida</taxon>
        <taxon>Decapoda</taxon>
        <taxon>Pleocyemata</taxon>
        <taxon>Brachyura</taxon>
        <taxon>Eubrachyura</taxon>
        <taxon>Portunoidea</taxon>
        <taxon>Portunidae</taxon>
        <taxon>Portuninae</taxon>
        <taxon>Portunus</taxon>
    </lineage>
</organism>
<reference evidence="1 2" key="1">
    <citation type="submission" date="2019-05" db="EMBL/GenBank/DDBJ databases">
        <title>Another draft genome of Portunus trituberculatus and its Hox gene families provides insights of decapod evolution.</title>
        <authorList>
            <person name="Jeong J.-H."/>
            <person name="Song I."/>
            <person name="Kim S."/>
            <person name="Choi T."/>
            <person name="Kim D."/>
            <person name="Ryu S."/>
            <person name="Kim W."/>
        </authorList>
    </citation>
    <scope>NUCLEOTIDE SEQUENCE [LARGE SCALE GENOMIC DNA]</scope>
    <source>
        <tissue evidence="1">Muscle</tissue>
    </source>
</reference>
<dbReference type="AlphaFoldDB" id="A0A5B7GMR7"/>
<proteinExistence type="predicted"/>
<sequence>MAMIQTHELEDSLVPQIHVVPLYHSSPKEFLIKSTDNLLTTLNKGQRLARTEDIILREKGCFQRL</sequence>
<name>A0A5B7GMR7_PORTR</name>
<dbReference type="Proteomes" id="UP000324222">
    <property type="component" value="Unassembled WGS sequence"/>
</dbReference>